<reference evidence="1" key="1">
    <citation type="submission" date="2014-11" db="EMBL/GenBank/DDBJ databases">
        <authorList>
            <person name="Amaro Gonzalez C."/>
        </authorList>
    </citation>
    <scope>NUCLEOTIDE SEQUENCE</scope>
</reference>
<proteinExistence type="predicted"/>
<dbReference type="AlphaFoldDB" id="A0A0E9QUE4"/>
<organism evidence="1">
    <name type="scientific">Anguilla anguilla</name>
    <name type="common">European freshwater eel</name>
    <name type="synonym">Muraena anguilla</name>
    <dbReference type="NCBI Taxonomy" id="7936"/>
    <lineage>
        <taxon>Eukaryota</taxon>
        <taxon>Metazoa</taxon>
        <taxon>Chordata</taxon>
        <taxon>Craniata</taxon>
        <taxon>Vertebrata</taxon>
        <taxon>Euteleostomi</taxon>
        <taxon>Actinopterygii</taxon>
        <taxon>Neopterygii</taxon>
        <taxon>Teleostei</taxon>
        <taxon>Anguilliformes</taxon>
        <taxon>Anguillidae</taxon>
        <taxon>Anguilla</taxon>
    </lineage>
</organism>
<protein>
    <submittedName>
        <fullName evidence="1">Uncharacterized protein</fullName>
    </submittedName>
</protein>
<accession>A0A0E9QUE4</accession>
<sequence length="41" mass="4755">MMNIQPLLVQIRFFVCSKQTPQHNTHGLSAKEVYKLSKLPK</sequence>
<name>A0A0E9QUE4_ANGAN</name>
<reference evidence="1" key="2">
    <citation type="journal article" date="2015" name="Fish Shellfish Immunol.">
        <title>Early steps in the European eel (Anguilla anguilla)-Vibrio vulnificus interaction in the gills: Role of the RtxA13 toxin.</title>
        <authorList>
            <person name="Callol A."/>
            <person name="Pajuelo D."/>
            <person name="Ebbesson L."/>
            <person name="Teles M."/>
            <person name="MacKenzie S."/>
            <person name="Amaro C."/>
        </authorList>
    </citation>
    <scope>NUCLEOTIDE SEQUENCE</scope>
</reference>
<evidence type="ECO:0000313" key="1">
    <source>
        <dbReference type="EMBL" id="JAH20062.1"/>
    </source>
</evidence>
<dbReference type="EMBL" id="GBXM01088515">
    <property type="protein sequence ID" value="JAH20062.1"/>
    <property type="molecule type" value="Transcribed_RNA"/>
</dbReference>